<organism evidence="1 2">
    <name type="scientific">Molorchus minor</name>
    <dbReference type="NCBI Taxonomy" id="1323400"/>
    <lineage>
        <taxon>Eukaryota</taxon>
        <taxon>Metazoa</taxon>
        <taxon>Ecdysozoa</taxon>
        <taxon>Arthropoda</taxon>
        <taxon>Hexapoda</taxon>
        <taxon>Insecta</taxon>
        <taxon>Pterygota</taxon>
        <taxon>Neoptera</taxon>
        <taxon>Endopterygota</taxon>
        <taxon>Coleoptera</taxon>
        <taxon>Polyphaga</taxon>
        <taxon>Cucujiformia</taxon>
        <taxon>Chrysomeloidea</taxon>
        <taxon>Cerambycidae</taxon>
        <taxon>Lamiinae</taxon>
        <taxon>Monochamini</taxon>
        <taxon>Molorchus</taxon>
    </lineage>
</organism>
<dbReference type="Proteomes" id="UP001162164">
    <property type="component" value="Unassembled WGS sequence"/>
</dbReference>
<proteinExistence type="predicted"/>
<gene>
    <name evidence="1" type="ORF">NQ317_001022</name>
</gene>
<accession>A0ABQ9K474</accession>
<evidence type="ECO:0000313" key="1">
    <source>
        <dbReference type="EMBL" id="KAJ8984413.1"/>
    </source>
</evidence>
<reference evidence="1" key="1">
    <citation type="journal article" date="2023" name="Insect Mol. Biol.">
        <title>Genome sequencing provides insights into the evolution of gene families encoding plant cell wall-degrading enzymes in longhorned beetles.</title>
        <authorList>
            <person name="Shin N.R."/>
            <person name="Okamura Y."/>
            <person name="Kirsch R."/>
            <person name="Pauchet Y."/>
        </authorList>
    </citation>
    <scope>NUCLEOTIDE SEQUENCE</scope>
    <source>
        <strain evidence="1">MMC_N1</strain>
    </source>
</reference>
<comment type="caution">
    <text evidence="1">The sequence shown here is derived from an EMBL/GenBank/DDBJ whole genome shotgun (WGS) entry which is preliminary data.</text>
</comment>
<dbReference type="EMBL" id="JAPWTJ010000037">
    <property type="protein sequence ID" value="KAJ8984413.1"/>
    <property type="molecule type" value="Genomic_DNA"/>
</dbReference>
<evidence type="ECO:0000313" key="2">
    <source>
        <dbReference type="Proteomes" id="UP001162164"/>
    </source>
</evidence>
<protein>
    <submittedName>
        <fullName evidence="1">Uncharacterized protein</fullName>
    </submittedName>
</protein>
<keyword evidence="2" id="KW-1185">Reference proteome</keyword>
<sequence length="55" mass="6064">MTNSGFPSLLYRQNCLTRIGRSLDGTNATRLSIANEIVLLSRMAEAQLTTTVYNS</sequence>
<name>A0ABQ9K474_9CUCU</name>